<keyword evidence="2" id="KW-1185">Reference proteome</keyword>
<comment type="caution">
    <text evidence="1">The sequence shown here is derived from an EMBL/GenBank/DDBJ whole genome shotgun (WGS) entry which is preliminary data.</text>
</comment>
<accession>A0ABD3I6S2</accession>
<dbReference type="EMBL" id="JBJQOH010000002">
    <property type="protein sequence ID" value="KAL3698754.1"/>
    <property type="molecule type" value="Genomic_DNA"/>
</dbReference>
<gene>
    <name evidence="1" type="ORF">R1sor_012830</name>
</gene>
<sequence>MQTSPNTSVRLKCCHTGQWEILEQRDECGTVDVSESFLSIRFSLHIGFVFVSRQLRIENEEDATVSVPVDISKEGRFWKLLVGTTNIVYGLPGSKPYGSEHGEEVMQDGHDVTPTSNARDAPRQFTPATSEVAEDPYLGWAGVKRDPFLLYAFDAAMLITTDAGHSRKKMYEISQVSCIGSLRCSNLACTYKAKQGTPNVSDWTTGVLRDQKYSPGMFVPNDGHKCLHCGCRAFCVKACYAKMFFVLPSKGKNTSPSAEQALHMSRCVVHVGTHCHPPRSAAPRNLVHLVEEAVKEEVIWSKRQ</sequence>
<reference evidence="1 2" key="1">
    <citation type="submission" date="2024-09" db="EMBL/GenBank/DDBJ databases">
        <title>Chromosome-scale assembly of Riccia sorocarpa.</title>
        <authorList>
            <person name="Paukszto L."/>
        </authorList>
    </citation>
    <scope>NUCLEOTIDE SEQUENCE [LARGE SCALE GENOMIC DNA]</scope>
    <source>
        <strain evidence="1">LP-2024</strain>
        <tissue evidence="1">Aerial parts of the thallus</tissue>
    </source>
</reference>
<organism evidence="1 2">
    <name type="scientific">Riccia sorocarpa</name>
    <dbReference type="NCBI Taxonomy" id="122646"/>
    <lineage>
        <taxon>Eukaryota</taxon>
        <taxon>Viridiplantae</taxon>
        <taxon>Streptophyta</taxon>
        <taxon>Embryophyta</taxon>
        <taxon>Marchantiophyta</taxon>
        <taxon>Marchantiopsida</taxon>
        <taxon>Marchantiidae</taxon>
        <taxon>Marchantiales</taxon>
        <taxon>Ricciaceae</taxon>
        <taxon>Riccia</taxon>
    </lineage>
</organism>
<name>A0ABD3I6S2_9MARC</name>
<dbReference type="Proteomes" id="UP001633002">
    <property type="component" value="Unassembled WGS sequence"/>
</dbReference>
<evidence type="ECO:0000313" key="1">
    <source>
        <dbReference type="EMBL" id="KAL3698754.1"/>
    </source>
</evidence>
<proteinExistence type="predicted"/>
<protein>
    <submittedName>
        <fullName evidence="1">Uncharacterized protein</fullName>
    </submittedName>
</protein>
<dbReference type="AlphaFoldDB" id="A0ABD3I6S2"/>
<evidence type="ECO:0000313" key="2">
    <source>
        <dbReference type="Proteomes" id="UP001633002"/>
    </source>
</evidence>